<name>A0A0L0F5Q5_9EUKA</name>
<keyword evidence="6" id="KW-1185">Reference proteome</keyword>
<evidence type="ECO:0000259" key="4">
    <source>
        <dbReference type="PROSITE" id="PS50237"/>
    </source>
</evidence>
<keyword evidence="1" id="KW-0808">Transferase</keyword>
<accession>A0A0L0F5Q5</accession>
<proteinExistence type="predicted"/>
<sequence length="63" mass="6858">RVVFDGATVDDLCLDFTLPGHPSIELVPDGKNVAVTSDNVTDYVEAVVQYTLVDGVREQMMAM</sequence>
<keyword evidence="2 3" id="KW-0833">Ubl conjugation pathway</keyword>
<evidence type="ECO:0000256" key="2">
    <source>
        <dbReference type="ARBA" id="ARBA00022786"/>
    </source>
</evidence>
<reference evidence="5 6" key="1">
    <citation type="submission" date="2011-02" db="EMBL/GenBank/DDBJ databases">
        <title>The Genome Sequence of Sphaeroforma arctica JP610.</title>
        <authorList>
            <consortium name="The Broad Institute Genome Sequencing Platform"/>
            <person name="Russ C."/>
            <person name="Cuomo C."/>
            <person name="Young S.K."/>
            <person name="Zeng Q."/>
            <person name="Gargeya S."/>
            <person name="Alvarado L."/>
            <person name="Berlin A."/>
            <person name="Chapman S.B."/>
            <person name="Chen Z."/>
            <person name="Freedman E."/>
            <person name="Gellesch M."/>
            <person name="Goldberg J."/>
            <person name="Griggs A."/>
            <person name="Gujja S."/>
            <person name="Heilman E."/>
            <person name="Heiman D."/>
            <person name="Howarth C."/>
            <person name="Mehta T."/>
            <person name="Neiman D."/>
            <person name="Pearson M."/>
            <person name="Roberts A."/>
            <person name="Saif S."/>
            <person name="Shea T."/>
            <person name="Shenoy N."/>
            <person name="Sisk P."/>
            <person name="Stolte C."/>
            <person name="Sykes S."/>
            <person name="White J."/>
            <person name="Yandava C."/>
            <person name="Burger G."/>
            <person name="Gray M.W."/>
            <person name="Holland P.W.H."/>
            <person name="King N."/>
            <person name="Lang F.B.F."/>
            <person name="Roger A.J."/>
            <person name="Ruiz-Trillo I."/>
            <person name="Haas B."/>
            <person name="Nusbaum C."/>
            <person name="Birren B."/>
        </authorList>
    </citation>
    <scope>NUCLEOTIDE SEQUENCE [LARGE SCALE GENOMIC DNA]</scope>
    <source>
        <strain evidence="5 6">JP610</strain>
    </source>
</reference>
<feature type="non-terminal residue" evidence="5">
    <location>
        <position position="1"/>
    </location>
</feature>
<dbReference type="STRING" id="667725.A0A0L0F5Q5"/>
<dbReference type="GeneID" id="25915998"/>
<evidence type="ECO:0000256" key="1">
    <source>
        <dbReference type="ARBA" id="ARBA00022679"/>
    </source>
</evidence>
<dbReference type="Pfam" id="PF00632">
    <property type="entry name" value="HECT"/>
    <property type="match status" value="1"/>
</dbReference>
<dbReference type="PANTHER" id="PTHR45670">
    <property type="entry name" value="E3 UBIQUITIN-PROTEIN LIGASE TRIP12"/>
    <property type="match status" value="1"/>
</dbReference>
<dbReference type="PANTHER" id="PTHR45670:SF1">
    <property type="entry name" value="E3 UBIQUITIN-PROTEIN LIGASE HECTD1"/>
    <property type="match status" value="1"/>
</dbReference>
<gene>
    <name evidence="5" type="ORF">SARC_15494</name>
</gene>
<dbReference type="Gene3D" id="3.30.2160.10">
    <property type="entry name" value="Hect, E3 ligase catalytic domain"/>
    <property type="match status" value="1"/>
</dbReference>
<feature type="non-terminal residue" evidence="5">
    <location>
        <position position="63"/>
    </location>
</feature>
<dbReference type="eggNOG" id="KOG0170">
    <property type="taxonomic scope" value="Eukaryota"/>
</dbReference>
<evidence type="ECO:0000313" key="5">
    <source>
        <dbReference type="EMBL" id="KNC71959.1"/>
    </source>
</evidence>
<dbReference type="GO" id="GO:0061630">
    <property type="term" value="F:ubiquitin protein ligase activity"/>
    <property type="evidence" value="ECO:0007669"/>
    <property type="project" value="InterPro"/>
</dbReference>
<dbReference type="InterPro" id="IPR035983">
    <property type="entry name" value="Hect_E3_ubiquitin_ligase"/>
</dbReference>
<comment type="caution">
    <text evidence="3">Lacks conserved residue(s) required for the propagation of feature annotation.</text>
</comment>
<dbReference type="InterPro" id="IPR000569">
    <property type="entry name" value="HECT_dom"/>
</dbReference>
<dbReference type="SUPFAM" id="SSF56204">
    <property type="entry name" value="Hect, E3 ligase catalytic domain"/>
    <property type="match status" value="1"/>
</dbReference>
<organism evidence="5 6">
    <name type="scientific">Sphaeroforma arctica JP610</name>
    <dbReference type="NCBI Taxonomy" id="667725"/>
    <lineage>
        <taxon>Eukaryota</taxon>
        <taxon>Ichthyosporea</taxon>
        <taxon>Ichthyophonida</taxon>
        <taxon>Sphaeroforma</taxon>
    </lineage>
</organism>
<dbReference type="OrthoDB" id="271273at2759"/>
<dbReference type="InterPro" id="IPR045322">
    <property type="entry name" value="HECTD1/TRIP12-like"/>
</dbReference>
<dbReference type="GO" id="GO:0043161">
    <property type="term" value="P:proteasome-mediated ubiquitin-dependent protein catabolic process"/>
    <property type="evidence" value="ECO:0007669"/>
    <property type="project" value="TreeGrafter"/>
</dbReference>
<dbReference type="AlphaFoldDB" id="A0A0L0F5Q5"/>
<evidence type="ECO:0000256" key="3">
    <source>
        <dbReference type="PROSITE-ProRule" id="PRU00104"/>
    </source>
</evidence>
<dbReference type="PROSITE" id="PS50237">
    <property type="entry name" value="HECT"/>
    <property type="match status" value="1"/>
</dbReference>
<feature type="domain" description="HECT" evidence="4">
    <location>
        <begin position="25"/>
        <end position="63"/>
    </location>
</feature>
<dbReference type="GO" id="GO:0000209">
    <property type="term" value="P:protein polyubiquitination"/>
    <property type="evidence" value="ECO:0007669"/>
    <property type="project" value="TreeGrafter"/>
</dbReference>
<evidence type="ECO:0000313" key="6">
    <source>
        <dbReference type="Proteomes" id="UP000054560"/>
    </source>
</evidence>
<dbReference type="Proteomes" id="UP000054560">
    <property type="component" value="Unassembled WGS sequence"/>
</dbReference>
<dbReference type="EMBL" id="KQ247791">
    <property type="protein sequence ID" value="KNC71959.1"/>
    <property type="molecule type" value="Genomic_DNA"/>
</dbReference>
<dbReference type="RefSeq" id="XP_014145861.1">
    <property type="nucleotide sequence ID" value="XM_014290386.1"/>
</dbReference>
<protein>
    <recommendedName>
        <fullName evidence="4">HECT domain-containing protein</fullName>
    </recommendedName>
</protein>